<proteinExistence type="inferred from homology"/>
<name>A0A918N3Q6_9FLAO</name>
<evidence type="ECO:0000256" key="2">
    <source>
        <dbReference type="ARBA" id="ARBA00022980"/>
    </source>
</evidence>
<dbReference type="Pfam" id="PF00380">
    <property type="entry name" value="Ribosomal_S9"/>
    <property type="match status" value="1"/>
</dbReference>
<evidence type="ECO:0000313" key="8">
    <source>
        <dbReference type="Proteomes" id="UP000601108"/>
    </source>
</evidence>
<dbReference type="PANTHER" id="PTHR21569">
    <property type="entry name" value="RIBOSOMAL PROTEIN S9"/>
    <property type="match status" value="1"/>
</dbReference>
<feature type="compositionally biased region" description="Basic residues" evidence="6">
    <location>
        <begin position="126"/>
        <end position="140"/>
    </location>
</feature>
<evidence type="ECO:0000256" key="6">
    <source>
        <dbReference type="SAM" id="MobiDB-lite"/>
    </source>
</evidence>
<evidence type="ECO:0000256" key="4">
    <source>
        <dbReference type="ARBA" id="ARBA00035259"/>
    </source>
</evidence>
<dbReference type="RefSeq" id="WP_027411434.1">
    <property type="nucleotide sequence ID" value="NZ_BMWS01000007.1"/>
</dbReference>
<evidence type="ECO:0000256" key="5">
    <source>
        <dbReference type="HAMAP-Rule" id="MF_00532"/>
    </source>
</evidence>
<dbReference type="Proteomes" id="UP000601108">
    <property type="component" value="Unassembled WGS sequence"/>
</dbReference>
<evidence type="ECO:0000256" key="1">
    <source>
        <dbReference type="ARBA" id="ARBA00005251"/>
    </source>
</evidence>
<dbReference type="InterPro" id="IPR000754">
    <property type="entry name" value="Ribosomal_uS9"/>
</dbReference>
<dbReference type="InterPro" id="IPR020568">
    <property type="entry name" value="Ribosomal_Su5_D2-typ_SF"/>
</dbReference>
<evidence type="ECO:0000313" key="7">
    <source>
        <dbReference type="EMBL" id="GGX13444.1"/>
    </source>
</evidence>
<dbReference type="SUPFAM" id="SSF54211">
    <property type="entry name" value="Ribosomal protein S5 domain 2-like"/>
    <property type="match status" value="1"/>
</dbReference>
<comment type="caution">
    <text evidence="7">The sequence shown here is derived from an EMBL/GenBank/DDBJ whole genome shotgun (WGS) entry which is preliminary data.</text>
</comment>
<comment type="similarity">
    <text evidence="1 5">Belongs to the universal ribosomal protein uS9 family.</text>
</comment>
<accession>A0A918N3Q6</accession>
<dbReference type="HAMAP" id="MF_00532_B">
    <property type="entry name" value="Ribosomal_uS9_B"/>
    <property type="match status" value="1"/>
</dbReference>
<keyword evidence="2 5" id="KW-0689">Ribosomal protein</keyword>
<reference evidence="7 8" key="1">
    <citation type="journal article" date="2014" name="Int. J. Syst. Evol. Microbiol.">
        <title>Complete genome sequence of Corynebacterium casei LMG S-19264T (=DSM 44701T), isolated from a smear-ripened cheese.</title>
        <authorList>
            <consortium name="US DOE Joint Genome Institute (JGI-PGF)"/>
            <person name="Walter F."/>
            <person name="Albersmeier A."/>
            <person name="Kalinowski J."/>
            <person name="Ruckert C."/>
        </authorList>
    </citation>
    <scope>NUCLEOTIDE SEQUENCE [LARGE SCALE GENOMIC DNA]</scope>
    <source>
        <strain evidence="7 8">KCTC 12285</strain>
    </source>
</reference>
<dbReference type="NCBIfam" id="NF001099">
    <property type="entry name" value="PRK00132.1"/>
    <property type="match status" value="1"/>
</dbReference>
<dbReference type="InterPro" id="IPR023035">
    <property type="entry name" value="Ribosomal_uS9_bac/plastid"/>
</dbReference>
<dbReference type="PANTHER" id="PTHR21569:SF1">
    <property type="entry name" value="SMALL RIBOSOMAL SUBUNIT PROTEIN US9M"/>
    <property type="match status" value="1"/>
</dbReference>
<dbReference type="InterPro" id="IPR014721">
    <property type="entry name" value="Ribsml_uS5_D2-typ_fold_subgr"/>
</dbReference>
<dbReference type="GO" id="GO:0022627">
    <property type="term" value="C:cytosolic small ribosomal subunit"/>
    <property type="evidence" value="ECO:0007669"/>
    <property type="project" value="TreeGrafter"/>
</dbReference>
<dbReference type="GO" id="GO:0003723">
    <property type="term" value="F:RNA binding"/>
    <property type="evidence" value="ECO:0007669"/>
    <property type="project" value="TreeGrafter"/>
</dbReference>
<feature type="region of interest" description="Disordered" evidence="6">
    <location>
        <begin position="90"/>
        <end position="140"/>
    </location>
</feature>
<sequence>MEVIHKIGRRKTAVARVYLKDGSGKITVNKKDFVDYFPTATLQYKVNQPLVLTGNDGKFDILVNVYGGGVTGQAEAIRLAISRAMCTLDSEDTEESEDGRATGNRGILKPEGLLTRDPRMVERKKFGQKKARKKFQFSKR</sequence>
<dbReference type="Gene3D" id="3.30.230.10">
    <property type="match status" value="1"/>
</dbReference>
<dbReference type="AlphaFoldDB" id="A0A918N3Q6"/>
<protein>
    <recommendedName>
        <fullName evidence="4 5">Small ribosomal subunit protein uS9</fullName>
    </recommendedName>
</protein>
<keyword evidence="3 5" id="KW-0687">Ribonucleoprotein</keyword>
<keyword evidence="8" id="KW-1185">Reference proteome</keyword>
<evidence type="ECO:0000256" key="3">
    <source>
        <dbReference type="ARBA" id="ARBA00023274"/>
    </source>
</evidence>
<dbReference type="EMBL" id="BMWS01000007">
    <property type="protein sequence ID" value="GGX13444.1"/>
    <property type="molecule type" value="Genomic_DNA"/>
</dbReference>
<dbReference type="GO" id="GO:0006412">
    <property type="term" value="P:translation"/>
    <property type="evidence" value="ECO:0007669"/>
    <property type="project" value="UniProtKB-UniRule"/>
</dbReference>
<feature type="compositionally biased region" description="Basic and acidic residues" evidence="6">
    <location>
        <begin position="114"/>
        <end position="125"/>
    </location>
</feature>
<organism evidence="7 8">
    <name type="scientific">Aquimarina muelleri</name>
    <dbReference type="NCBI Taxonomy" id="279356"/>
    <lineage>
        <taxon>Bacteria</taxon>
        <taxon>Pseudomonadati</taxon>
        <taxon>Bacteroidota</taxon>
        <taxon>Flavobacteriia</taxon>
        <taxon>Flavobacteriales</taxon>
        <taxon>Flavobacteriaceae</taxon>
        <taxon>Aquimarina</taxon>
    </lineage>
</organism>
<dbReference type="FunFam" id="3.30.230.10:FF:000001">
    <property type="entry name" value="30S ribosomal protein S9"/>
    <property type="match status" value="1"/>
</dbReference>
<dbReference type="GO" id="GO:0003735">
    <property type="term" value="F:structural constituent of ribosome"/>
    <property type="evidence" value="ECO:0007669"/>
    <property type="project" value="InterPro"/>
</dbReference>
<gene>
    <name evidence="5 7" type="primary">rpsI</name>
    <name evidence="7" type="ORF">GCM10007384_13790</name>
</gene>